<dbReference type="EMBL" id="BMAT01013879">
    <property type="protein sequence ID" value="GFS22001.1"/>
    <property type="molecule type" value="Genomic_DNA"/>
</dbReference>
<name>A0AAV4JKU7_9GAST</name>
<keyword evidence="3" id="KW-1185">Reference proteome</keyword>
<feature type="region of interest" description="Disordered" evidence="1">
    <location>
        <begin position="187"/>
        <end position="219"/>
    </location>
</feature>
<protein>
    <recommendedName>
        <fullName evidence="4">Reverse transcriptase domain-containing protein</fullName>
    </recommendedName>
</protein>
<accession>A0AAV4JKU7</accession>
<evidence type="ECO:0000256" key="1">
    <source>
        <dbReference type="SAM" id="MobiDB-lite"/>
    </source>
</evidence>
<evidence type="ECO:0008006" key="4">
    <source>
        <dbReference type="Google" id="ProtNLM"/>
    </source>
</evidence>
<proteinExistence type="predicted"/>
<evidence type="ECO:0000313" key="3">
    <source>
        <dbReference type="Proteomes" id="UP000762676"/>
    </source>
</evidence>
<evidence type="ECO:0000313" key="2">
    <source>
        <dbReference type="EMBL" id="GFS22001.1"/>
    </source>
</evidence>
<dbReference type="AlphaFoldDB" id="A0AAV4JKU7"/>
<feature type="compositionally biased region" description="Low complexity" evidence="1">
    <location>
        <begin position="196"/>
        <end position="208"/>
    </location>
</feature>
<organism evidence="2 3">
    <name type="scientific">Elysia marginata</name>
    <dbReference type="NCBI Taxonomy" id="1093978"/>
    <lineage>
        <taxon>Eukaryota</taxon>
        <taxon>Metazoa</taxon>
        <taxon>Spiralia</taxon>
        <taxon>Lophotrochozoa</taxon>
        <taxon>Mollusca</taxon>
        <taxon>Gastropoda</taxon>
        <taxon>Heterobranchia</taxon>
        <taxon>Euthyneura</taxon>
        <taxon>Panpulmonata</taxon>
        <taxon>Sacoglossa</taxon>
        <taxon>Placobranchoidea</taxon>
        <taxon>Plakobranchidae</taxon>
        <taxon>Elysia</taxon>
    </lineage>
</organism>
<gene>
    <name evidence="2" type="ORF">ElyMa_006939200</name>
</gene>
<reference evidence="2 3" key="1">
    <citation type="journal article" date="2021" name="Elife">
        <title>Chloroplast acquisition without the gene transfer in kleptoplastic sea slugs, Plakobranchus ocellatus.</title>
        <authorList>
            <person name="Maeda T."/>
            <person name="Takahashi S."/>
            <person name="Yoshida T."/>
            <person name="Shimamura S."/>
            <person name="Takaki Y."/>
            <person name="Nagai Y."/>
            <person name="Toyoda A."/>
            <person name="Suzuki Y."/>
            <person name="Arimoto A."/>
            <person name="Ishii H."/>
            <person name="Satoh N."/>
            <person name="Nishiyama T."/>
            <person name="Hasebe M."/>
            <person name="Maruyama T."/>
            <person name="Minagawa J."/>
            <person name="Obokata J."/>
            <person name="Shigenobu S."/>
        </authorList>
    </citation>
    <scope>NUCLEOTIDE SEQUENCE [LARGE SCALE GENOMIC DNA]</scope>
</reference>
<comment type="caution">
    <text evidence="2">The sequence shown here is derived from an EMBL/GenBank/DDBJ whole genome shotgun (WGS) entry which is preliminary data.</text>
</comment>
<sequence>MFSAMLTDAFNVDTPDIDIRHRTDGKLYNPRRLQAKTKVHTDRLRDFLFADDCAQNAGNEADMQNSMDLYSTACDNFGLTISTNKVKAIQYQPAPGKLCTEPTVTVPGVKLAAVDRRPHRKSQCCLRETTIICMGTQRCEPDNQDLSLQSSPHCCKLVRPGLSIKGMQRNSIVPNSAASTSCLELVGRTRSPTQKSSSSQERPASSPSYNRHNSVGLAI</sequence>
<dbReference type="Proteomes" id="UP000762676">
    <property type="component" value="Unassembled WGS sequence"/>
</dbReference>